<dbReference type="AlphaFoldDB" id="A0A1L7X792"/>
<dbReference type="PANTHER" id="PTHR48022:SF61">
    <property type="entry name" value="HIGH AFFINITY GLUCOSE TRANSPORTER RGT2"/>
    <property type="match status" value="1"/>
</dbReference>
<keyword evidence="6 8" id="KW-0472">Membrane</keyword>
<evidence type="ECO:0000256" key="7">
    <source>
        <dbReference type="RuleBase" id="RU003346"/>
    </source>
</evidence>
<reference evidence="10 11" key="1">
    <citation type="submission" date="2016-03" db="EMBL/GenBank/DDBJ databases">
        <authorList>
            <person name="Ploux O."/>
        </authorList>
    </citation>
    <scope>NUCLEOTIDE SEQUENCE [LARGE SCALE GENOMIC DNA]</scope>
    <source>
        <strain evidence="10 11">UAMH 11012</strain>
    </source>
</reference>
<feature type="transmembrane region" description="Helical" evidence="8">
    <location>
        <begin position="24"/>
        <end position="40"/>
    </location>
</feature>
<feature type="transmembrane region" description="Helical" evidence="8">
    <location>
        <begin position="474"/>
        <end position="492"/>
    </location>
</feature>
<dbReference type="PANTHER" id="PTHR48022">
    <property type="entry name" value="PLASTIDIC GLUCOSE TRANSPORTER 4"/>
    <property type="match status" value="1"/>
</dbReference>
<evidence type="ECO:0000313" key="11">
    <source>
        <dbReference type="Proteomes" id="UP000184330"/>
    </source>
</evidence>
<dbReference type="PRINTS" id="PR00171">
    <property type="entry name" value="SUGRTRNSPORT"/>
</dbReference>
<dbReference type="InterPro" id="IPR005828">
    <property type="entry name" value="MFS_sugar_transport-like"/>
</dbReference>
<keyword evidence="3 7" id="KW-0813">Transport</keyword>
<feature type="transmembrane region" description="Helical" evidence="8">
    <location>
        <begin position="439"/>
        <end position="462"/>
    </location>
</feature>
<keyword evidence="10" id="KW-0762">Sugar transport</keyword>
<dbReference type="PROSITE" id="PS00216">
    <property type="entry name" value="SUGAR_TRANSPORT_1"/>
    <property type="match status" value="2"/>
</dbReference>
<dbReference type="InterPro" id="IPR050360">
    <property type="entry name" value="MFS_Sugar_Transporters"/>
</dbReference>
<feature type="transmembrane region" description="Helical" evidence="8">
    <location>
        <begin position="170"/>
        <end position="192"/>
    </location>
</feature>
<evidence type="ECO:0000256" key="4">
    <source>
        <dbReference type="ARBA" id="ARBA00022692"/>
    </source>
</evidence>
<dbReference type="GO" id="GO:0016020">
    <property type="term" value="C:membrane"/>
    <property type="evidence" value="ECO:0007669"/>
    <property type="project" value="UniProtKB-SubCell"/>
</dbReference>
<accession>A0A1L7X792</accession>
<gene>
    <name evidence="10" type="ORF">PAC_10763</name>
</gene>
<evidence type="ECO:0000256" key="1">
    <source>
        <dbReference type="ARBA" id="ARBA00004141"/>
    </source>
</evidence>
<dbReference type="EMBL" id="FJOG01000017">
    <property type="protein sequence ID" value="CZR60867.1"/>
    <property type="molecule type" value="Genomic_DNA"/>
</dbReference>
<dbReference type="PROSITE" id="PS00217">
    <property type="entry name" value="SUGAR_TRANSPORT_2"/>
    <property type="match status" value="1"/>
</dbReference>
<dbReference type="InterPro" id="IPR020846">
    <property type="entry name" value="MFS_dom"/>
</dbReference>
<dbReference type="FunFam" id="1.20.1250.20:FF:000180">
    <property type="entry name" value="MFS monosaccharide transporter"/>
    <property type="match status" value="1"/>
</dbReference>
<feature type="transmembrane region" description="Helical" evidence="8">
    <location>
        <begin position="400"/>
        <end position="427"/>
    </location>
</feature>
<feature type="transmembrane region" description="Helical" evidence="8">
    <location>
        <begin position="85"/>
        <end position="105"/>
    </location>
</feature>
<proteinExistence type="inferred from homology"/>
<organism evidence="10 11">
    <name type="scientific">Phialocephala subalpina</name>
    <dbReference type="NCBI Taxonomy" id="576137"/>
    <lineage>
        <taxon>Eukaryota</taxon>
        <taxon>Fungi</taxon>
        <taxon>Dikarya</taxon>
        <taxon>Ascomycota</taxon>
        <taxon>Pezizomycotina</taxon>
        <taxon>Leotiomycetes</taxon>
        <taxon>Helotiales</taxon>
        <taxon>Mollisiaceae</taxon>
        <taxon>Phialocephala</taxon>
        <taxon>Phialocephala fortinii species complex</taxon>
    </lineage>
</organism>
<dbReference type="InterPro" id="IPR003663">
    <property type="entry name" value="Sugar/inositol_transpt"/>
</dbReference>
<feature type="domain" description="Major facilitator superfamily (MFS) profile" evidence="9">
    <location>
        <begin position="27"/>
        <end position="496"/>
    </location>
</feature>
<dbReference type="PROSITE" id="PS50850">
    <property type="entry name" value="MFS"/>
    <property type="match status" value="1"/>
</dbReference>
<comment type="similarity">
    <text evidence="2 7">Belongs to the major facilitator superfamily. Sugar transporter (TC 2.A.1.1) family.</text>
</comment>
<evidence type="ECO:0000256" key="2">
    <source>
        <dbReference type="ARBA" id="ARBA00010992"/>
    </source>
</evidence>
<dbReference type="Proteomes" id="UP000184330">
    <property type="component" value="Unassembled WGS sequence"/>
</dbReference>
<evidence type="ECO:0000256" key="8">
    <source>
        <dbReference type="SAM" id="Phobius"/>
    </source>
</evidence>
<dbReference type="CDD" id="cd17356">
    <property type="entry name" value="MFS_HXT"/>
    <property type="match status" value="1"/>
</dbReference>
<dbReference type="NCBIfam" id="TIGR00879">
    <property type="entry name" value="SP"/>
    <property type="match status" value="1"/>
</dbReference>
<feature type="transmembrane region" description="Helical" evidence="8">
    <location>
        <begin position="112"/>
        <end position="130"/>
    </location>
</feature>
<feature type="transmembrane region" description="Helical" evidence="8">
    <location>
        <begin position="302"/>
        <end position="325"/>
    </location>
</feature>
<dbReference type="GO" id="GO:0005351">
    <property type="term" value="F:carbohydrate:proton symporter activity"/>
    <property type="evidence" value="ECO:0007669"/>
    <property type="project" value="TreeGrafter"/>
</dbReference>
<dbReference type="InterPro" id="IPR005829">
    <property type="entry name" value="Sugar_transporter_CS"/>
</dbReference>
<evidence type="ECO:0000259" key="9">
    <source>
        <dbReference type="PROSITE" id="PS50850"/>
    </source>
</evidence>
<keyword evidence="11" id="KW-1185">Reference proteome</keyword>
<feature type="transmembrane region" description="Helical" evidence="8">
    <location>
        <begin position="204"/>
        <end position="223"/>
    </location>
</feature>
<dbReference type="InterPro" id="IPR036259">
    <property type="entry name" value="MFS_trans_sf"/>
</dbReference>
<dbReference type="OrthoDB" id="6612291at2759"/>
<protein>
    <submittedName>
        <fullName evidence="10">Probable high-affinity glucose transporter RGT2</fullName>
    </submittedName>
</protein>
<sequence>MAGGAVIHGTADTSRVEAPVTIKAYLMCAFAAFGGIFFGYDTGWMGGIMGMKYYIRQYTGLPYPGQDASDAEIAAFVLPGWQQSLLTGILSCGTFFGAIIAGDLADHIGRRWTIISGCITFSVGCILETASTTLAVMVVGRLIAGAGVGFISAIIILYMSEIAPKKVRGALVAGYQFCITIGILLANCVVYATQNRDDTGSYRIPIAIQFLWAIILGTGLFFLPESPRYFVKKGKIDQAAKALSNVRGQPIESEYIQDELAEIIANHEYELSVVPQTSYIASWTNCFNGNIGHASSNIRRTLLGIGLQMMQQLTGINFIFYYGVVFFKSLNTISNPFLISLITTLVNVCSTPLSFWMVERYGRRNLLLVGGTGMVIAQYIVGIVGVTVGQDKGPDTNTAAVSAMIAFICINIFMFATTWGPCAWIVVGEVFPLPIRSRGVGLSTASNWFWNCIIAIITPYLVDKQYANLSSKIFFMWGSLCIISVLFAYFLVPETKGLSLEQVDRMLEEVSPRKSRSWVPHSTFAAEMGLVEKGIPVLGKQGDSAEETEFEHHNAPKVEGL</sequence>
<feature type="transmembrane region" description="Helical" evidence="8">
    <location>
        <begin position="337"/>
        <end position="358"/>
    </location>
</feature>
<dbReference type="Pfam" id="PF00083">
    <property type="entry name" value="Sugar_tr"/>
    <property type="match status" value="1"/>
</dbReference>
<evidence type="ECO:0000256" key="5">
    <source>
        <dbReference type="ARBA" id="ARBA00022989"/>
    </source>
</evidence>
<evidence type="ECO:0000313" key="10">
    <source>
        <dbReference type="EMBL" id="CZR60867.1"/>
    </source>
</evidence>
<evidence type="ECO:0000256" key="3">
    <source>
        <dbReference type="ARBA" id="ARBA00022448"/>
    </source>
</evidence>
<comment type="subcellular location">
    <subcellularLocation>
        <location evidence="1">Membrane</location>
        <topology evidence="1">Multi-pass membrane protein</topology>
    </subcellularLocation>
</comment>
<keyword evidence="4 8" id="KW-0812">Transmembrane</keyword>
<name>A0A1L7X792_9HELO</name>
<feature type="transmembrane region" description="Helical" evidence="8">
    <location>
        <begin position="136"/>
        <end position="158"/>
    </location>
</feature>
<feature type="transmembrane region" description="Helical" evidence="8">
    <location>
        <begin position="365"/>
        <end position="388"/>
    </location>
</feature>
<dbReference type="Gene3D" id="1.20.1250.20">
    <property type="entry name" value="MFS general substrate transporter like domains"/>
    <property type="match status" value="1"/>
</dbReference>
<keyword evidence="5 8" id="KW-1133">Transmembrane helix</keyword>
<dbReference type="SUPFAM" id="SSF103473">
    <property type="entry name" value="MFS general substrate transporter"/>
    <property type="match status" value="1"/>
</dbReference>
<evidence type="ECO:0000256" key="6">
    <source>
        <dbReference type="ARBA" id="ARBA00023136"/>
    </source>
</evidence>